<evidence type="ECO:0000256" key="1">
    <source>
        <dbReference type="ARBA" id="ARBA00022857"/>
    </source>
</evidence>
<keyword evidence="1" id="KW-0521">NADP</keyword>
<evidence type="ECO:0000259" key="2">
    <source>
        <dbReference type="SMART" id="SM00829"/>
    </source>
</evidence>
<organism evidence="3 4">
    <name type="scientific">Phytohabitans houttuyneae</name>
    <dbReference type="NCBI Taxonomy" id="1076126"/>
    <lineage>
        <taxon>Bacteria</taxon>
        <taxon>Bacillati</taxon>
        <taxon>Actinomycetota</taxon>
        <taxon>Actinomycetes</taxon>
        <taxon>Micromonosporales</taxon>
        <taxon>Micromonosporaceae</taxon>
    </lineage>
</organism>
<evidence type="ECO:0000313" key="4">
    <source>
        <dbReference type="Proteomes" id="UP000482800"/>
    </source>
</evidence>
<dbReference type="Gene3D" id="3.90.180.10">
    <property type="entry name" value="Medium-chain alcohol dehydrogenases, catalytic domain"/>
    <property type="match status" value="1"/>
</dbReference>
<reference evidence="3 4" key="2">
    <citation type="submission" date="2020-03" db="EMBL/GenBank/DDBJ databases">
        <authorList>
            <person name="Ichikawa N."/>
            <person name="Kimura A."/>
            <person name="Kitahashi Y."/>
            <person name="Uohara A."/>
        </authorList>
    </citation>
    <scope>NUCLEOTIDE SEQUENCE [LARGE SCALE GENOMIC DNA]</scope>
    <source>
        <strain evidence="3 4">NBRC 108639</strain>
    </source>
</reference>
<dbReference type="InterPro" id="IPR013154">
    <property type="entry name" value="ADH-like_N"/>
</dbReference>
<dbReference type="SUPFAM" id="SSF51735">
    <property type="entry name" value="NAD(P)-binding Rossmann-fold domains"/>
    <property type="match status" value="1"/>
</dbReference>
<dbReference type="InterPro" id="IPR036291">
    <property type="entry name" value="NAD(P)-bd_dom_sf"/>
</dbReference>
<name>A0A6V8K9L5_9ACTN</name>
<keyword evidence="4" id="KW-1185">Reference proteome</keyword>
<feature type="domain" description="Enoyl reductase (ER)" evidence="2">
    <location>
        <begin position="34"/>
        <end position="329"/>
    </location>
</feature>
<dbReference type="Proteomes" id="UP000482800">
    <property type="component" value="Unassembled WGS sequence"/>
</dbReference>
<dbReference type="PANTHER" id="PTHR44154:SF1">
    <property type="entry name" value="QUINONE OXIDOREDUCTASE"/>
    <property type="match status" value="1"/>
</dbReference>
<dbReference type="SUPFAM" id="SSF50129">
    <property type="entry name" value="GroES-like"/>
    <property type="match status" value="1"/>
</dbReference>
<dbReference type="InterPro" id="IPR051603">
    <property type="entry name" value="Zinc-ADH_QOR/CCCR"/>
</dbReference>
<dbReference type="Pfam" id="PF08240">
    <property type="entry name" value="ADH_N"/>
    <property type="match status" value="1"/>
</dbReference>
<gene>
    <name evidence="3" type="ORF">Phou_060730</name>
</gene>
<dbReference type="InterPro" id="IPR020843">
    <property type="entry name" value="ER"/>
</dbReference>
<dbReference type="SMART" id="SM00829">
    <property type="entry name" value="PKS_ER"/>
    <property type="match status" value="1"/>
</dbReference>
<dbReference type="InterPro" id="IPR011032">
    <property type="entry name" value="GroES-like_sf"/>
</dbReference>
<dbReference type="AlphaFoldDB" id="A0A6V8K9L5"/>
<sequence>MIKTLSQACRRGNPAAVPSVYSGRVLGVIASALGGPEVLQVTELPDPVAQPGQVVVRVRAVCVHPADVAATTGQIPRGPVQPPFLPGWDIAGEVASVGADTTDFQVGDRVVGMIPWYLTRGAPGGYAELVAADADWLVPLPDELDFAHAATVPLNAQTAHQGLGLLASSMLSAGSRILVTGASGGVGGFAAQLATQGGYRVLAQASDGDEEWVRDLGVHEVVPRSADLANVGPVPAVFDAVPLGEAVAAAVENRGVVVCTRPTPPIDPARGVRQDLQLIRLERTLLAELVAQVAAGKLRTRVAATLPLAEAADAHRRVLAGGLRGKIVLTPG</sequence>
<dbReference type="CDD" id="cd05289">
    <property type="entry name" value="MDR_like_2"/>
    <property type="match status" value="1"/>
</dbReference>
<dbReference type="EMBL" id="BLPF01000002">
    <property type="protein sequence ID" value="GFJ81893.1"/>
    <property type="molecule type" value="Genomic_DNA"/>
</dbReference>
<dbReference type="PANTHER" id="PTHR44154">
    <property type="entry name" value="QUINONE OXIDOREDUCTASE"/>
    <property type="match status" value="1"/>
</dbReference>
<dbReference type="GO" id="GO:0016491">
    <property type="term" value="F:oxidoreductase activity"/>
    <property type="evidence" value="ECO:0007669"/>
    <property type="project" value="InterPro"/>
</dbReference>
<comment type="caution">
    <text evidence="3">The sequence shown here is derived from an EMBL/GenBank/DDBJ whole genome shotgun (WGS) entry which is preliminary data.</text>
</comment>
<reference evidence="3 4" key="1">
    <citation type="submission" date="2020-03" db="EMBL/GenBank/DDBJ databases">
        <title>Whole genome shotgun sequence of Phytohabitans houttuyneae NBRC 108639.</title>
        <authorList>
            <person name="Komaki H."/>
            <person name="Tamura T."/>
        </authorList>
    </citation>
    <scope>NUCLEOTIDE SEQUENCE [LARGE SCALE GENOMIC DNA]</scope>
    <source>
        <strain evidence="3 4">NBRC 108639</strain>
    </source>
</reference>
<dbReference type="Gene3D" id="3.40.50.720">
    <property type="entry name" value="NAD(P)-binding Rossmann-like Domain"/>
    <property type="match status" value="1"/>
</dbReference>
<accession>A0A6V8K9L5</accession>
<dbReference type="Pfam" id="PF13602">
    <property type="entry name" value="ADH_zinc_N_2"/>
    <property type="match status" value="1"/>
</dbReference>
<evidence type="ECO:0000313" key="3">
    <source>
        <dbReference type="EMBL" id="GFJ81893.1"/>
    </source>
</evidence>
<proteinExistence type="predicted"/>
<protein>
    <submittedName>
        <fullName evidence="3">NADPH:quinone reductase</fullName>
    </submittedName>
</protein>